<evidence type="ECO:0000313" key="15">
    <source>
        <dbReference type="Proteomes" id="UP000245396"/>
    </source>
</evidence>
<dbReference type="Pfam" id="PF02537">
    <property type="entry name" value="CRCB"/>
    <property type="match status" value="1"/>
</dbReference>
<evidence type="ECO:0000256" key="5">
    <source>
        <dbReference type="ARBA" id="ARBA00022989"/>
    </source>
</evidence>
<evidence type="ECO:0000256" key="9">
    <source>
        <dbReference type="ARBA" id="ARBA00023303"/>
    </source>
</evidence>
<evidence type="ECO:0000256" key="2">
    <source>
        <dbReference type="ARBA" id="ARBA00022475"/>
    </source>
</evidence>
<evidence type="ECO:0000256" key="8">
    <source>
        <dbReference type="ARBA" id="ARBA00023136"/>
    </source>
</evidence>
<evidence type="ECO:0000256" key="12">
    <source>
        <dbReference type="HAMAP-Rule" id="MF_00454"/>
    </source>
</evidence>
<feature type="transmembrane region" description="Helical" evidence="12">
    <location>
        <begin position="31"/>
        <end position="51"/>
    </location>
</feature>
<reference evidence="14 15" key="1">
    <citation type="submission" date="2018-05" db="EMBL/GenBank/DDBJ databases">
        <title>Genomic Encyclopedia of Type Strains, Phase IV (KMG-IV): sequencing the most valuable type-strain genomes for metagenomic binning, comparative biology and taxonomic classification.</title>
        <authorList>
            <person name="Goeker M."/>
        </authorList>
    </citation>
    <scope>NUCLEOTIDE SEQUENCE [LARGE SCALE GENOMIC DNA]</scope>
    <source>
        <strain evidence="14 15">DSM 6986</strain>
    </source>
</reference>
<comment type="caution">
    <text evidence="14">The sequence shown here is derived from an EMBL/GenBank/DDBJ whole genome shotgun (WGS) entry which is preliminary data.</text>
</comment>
<comment type="function">
    <text evidence="12">Fluoride-specific ion channel. Important for reducing fluoride concentration in the cell, thus reducing its toxicity.</text>
</comment>
<proteinExistence type="inferred from homology"/>
<dbReference type="PANTHER" id="PTHR28259:SF1">
    <property type="entry name" value="FLUORIDE EXPORT PROTEIN 1-RELATED"/>
    <property type="match status" value="1"/>
</dbReference>
<evidence type="ECO:0000256" key="13">
    <source>
        <dbReference type="SAM" id="MobiDB-lite"/>
    </source>
</evidence>
<dbReference type="GO" id="GO:0005886">
    <property type="term" value="C:plasma membrane"/>
    <property type="evidence" value="ECO:0007669"/>
    <property type="project" value="UniProtKB-SubCell"/>
</dbReference>
<evidence type="ECO:0000313" key="14">
    <source>
        <dbReference type="EMBL" id="PWJ86483.1"/>
    </source>
</evidence>
<dbReference type="Proteomes" id="UP000245396">
    <property type="component" value="Unassembled WGS sequence"/>
</dbReference>
<evidence type="ECO:0000256" key="10">
    <source>
        <dbReference type="ARBA" id="ARBA00035120"/>
    </source>
</evidence>
<keyword evidence="9 12" id="KW-0407">Ion channel</keyword>
<evidence type="ECO:0000256" key="1">
    <source>
        <dbReference type="ARBA" id="ARBA00004651"/>
    </source>
</evidence>
<name>A0A316CBE0_PSESE</name>
<feature type="region of interest" description="Disordered" evidence="13">
    <location>
        <begin position="1"/>
        <end position="21"/>
    </location>
</feature>
<comment type="activity regulation">
    <text evidence="12">Na(+) is not transported, but it plays an essential structural role and its presence is essential for fluoride channel function.</text>
</comment>
<feature type="transmembrane region" description="Helical" evidence="12">
    <location>
        <begin position="129"/>
        <end position="153"/>
    </location>
</feature>
<keyword evidence="6 12" id="KW-0915">Sodium</keyword>
<keyword evidence="8 12" id="KW-0472">Membrane</keyword>
<keyword evidence="12" id="KW-0479">Metal-binding</keyword>
<dbReference type="STRING" id="1192868.GCA_000304395_02959"/>
<keyword evidence="7 12" id="KW-0406">Ion transport</keyword>
<keyword evidence="12" id="KW-0813">Transport</keyword>
<feature type="transmembrane region" description="Helical" evidence="12">
    <location>
        <begin position="96"/>
        <end position="117"/>
    </location>
</feature>
<feature type="binding site" evidence="12">
    <location>
        <position position="107"/>
    </location>
    <ligand>
        <name>Na(+)</name>
        <dbReference type="ChEBI" id="CHEBI:29101"/>
        <note>structural</note>
    </ligand>
</feature>
<evidence type="ECO:0000256" key="6">
    <source>
        <dbReference type="ARBA" id="ARBA00023053"/>
    </source>
</evidence>
<dbReference type="PANTHER" id="PTHR28259">
    <property type="entry name" value="FLUORIDE EXPORT PROTEIN 1-RELATED"/>
    <property type="match status" value="1"/>
</dbReference>
<feature type="binding site" evidence="12">
    <location>
        <position position="110"/>
    </location>
    <ligand>
        <name>Na(+)</name>
        <dbReference type="ChEBI" id="CHEBI:29101"/>
        <note>structural</note>
    </ligand>
</feature>
<dbReference type="GO" id="GO:0140114">
    <property type="term" value="P:cellular detoxification of fluoride"/>
    <property type="evidence" value="ECO:0007669"/>
    <property type="project" value="UniProtKB-UniRule"/>
</dbReference>
<dbReference type="RefSeq" id="WP_244916031.1">
    <property type="nucleotide sequence ID" value="NZ_QGGG01000001.1"/>
</dbReference>
<feature type="transmembrane region" description="Helical" evidence="12">
    <location>
        <begin position="63"/>
        <end position="84"/>
    </location>
</feature>
<evidence type="ECO:0000256" key="11">
    <source>
        <dbReference type="ARBA" id="ARBA00035585"/>
    </source>
</evidence>
<dbReference type="GO" id="GO:0062054">
    <property type="term" value="F:fluoride channel activity"/>
    <property type="evidence" value="ECO:0007669"/>
    <property type="project" value="UniProtKB-UniRule"/>
</dbReference>
<keyword evidence="5 12" id="KW-1133">Transmembrane helix</keyword>
<comment type="similarity">
    <text evidence="10 12">Belongs to the fluoride channel Fluc/FEX (TC 1.A.43) family.</text>
</comment>
<keyword evidence="15" id="KW-1185">Reference proteome</keyword>
<dbReference type="EMBL" id="QGGG01000001">
    <property type="protein sequence ID" value="PWJ86483.1"/>
    <property type="molecule type" value="Genomic_DNA"/>
</dbReference>
<accession>A0A316CBE0</accession>
<comment type="catalytic activity">
    <reaction evidence="11">
        <text>fluoride(in) = fluoride(out)</text>
        <dbReference type="Rhea" id="RHEA:76159"/>
        <dbReference type="ChEBI" id="CHEBI:17051"/>
    </reaction>
    <physiologicalReaction direction="left-to-right" evidence="11">
        <dbReference type="Rhea" id="RHEA:76160"/>
    </physiologicalReaction>
</comment>
<dbReference type="AlphaFoldDB" id="A0A316CBE0"/>
<evidence type="ECO:0000256" key="7">
    <source>
        <dbReference type="ARBA" id="ARBA00023065"/>
    </source>
</evidence>
<evidence type="ECO:0000256" key="3">
    <source>
        <dbReference type="ARBA" id="ARBA00022519"/>
    </source>
</evidence>
<keyword evidence="4 12" id="KW-0812">Transmembrane</keyword>
<dbReference type="InterPro" id="IPR003691">
    <property type="entry name" value="FluC"/>
</dbReference>
<keyword evidence="2 12" id="KW-1003">Cell membrane</keyword>
<comment type="subcellular location">
    <subcellularLocation>
        <location evidence="1 12">Cell membrane</location>
        <topology evidence="1 12">Multi-pass membrane protein</topology>
    </subcellularLocation>
</comment>
<dbReference type="GO" id="GO:0046872">
    <property type="term" value="F:metal ion binding"/>
    <property type="evidence" value="ECO:0007669"/>
    <property type="project" value="UniProtKB-KW"/>
</dbReference>
<organism evidence="14 15">
    <name type="scientific">Pseudaminobacter salicylatoxidans</name>
    <dbReference type="NCBI Taxonomy" id="93369"/>
    <lineage>
        <taxon>Bacteria</taxon>
        <taxon>Pseudomonadati</taxon>
        <taxon>Pseudomonadota</taxon>
        <taxon>Alphaproteobacteria</taxon>
        <taxon>Hyphomicrobiales</taxon>
        <taxon>Phyllobacteriaceae</taxon>
        <taxon>Pseudaminobacter</taxon>
    </lineage>
</organism>
<protein>
    <recommendedName>
        <fullName evidence="12">Fluoride-specific ion channel FluC</fullName>
    </recommendedName>
</protein>
<gene>
    <name evidence="12" type="primary">fluC</name>
    <name evidence="12" type="synonym">crcB</name>
    <name evidence="14" type="ORF">C7441_101364</name>
</gene>
<dbReference type="HAMAP" id="MF_00454">
    <property type="entry name" value="FluC"/>
    <property type="match status" value="1"/>
</dbReference>
<evidence type="ECO:0000256" key="4">
    <source>
        <dbReference type="ARBA" id="ARBA00022692"/>
    </source>
</evidence>
<keyword evidence="3" id="KW-0997">Cell inner membrane</keyword>
<sequence>MPPADGSVSKTDKSRTQTRARVRRRGFRDAASLYLAVSLGAVIGSVLRALASMGSLALTGPGFPWGTLLVNVAGSFVICFYATLSGPDGRLFAGTWQRQFVMTGFCGGFTTFSTFSLETLRLALTGHQVLAALNVALSIATWLVAAWVGHALASRLNRLRGV</sequence>